<keyword evidence="1" id="KW-1133">Transmembrane helix</keyword>
<accession>A0A2N0ZLD6</accession>
<dbReference type="Proteomes" id="UP000233343">
    <property type="component" value="Unassembled WGS sequence"/>
</dbReference>
<protein>
    <submittedName>
        <fullName evidence="2">Uncharacterized protein</fullName>
    </submittedName>
</protein>
<dbReference type="RefSeq" id="WP_066199471.1">
    <property type="nucleotide sequence ID" value="NZ_JARMMB010000013.1"/>
</dbReference>
<evidence type="ECO:0000313" key="3">
    <source>
        <dbReference type="Proteomes" id="UP000233343"/>
    </source>
</evidence>
<dbReference type="AlphaFoldDB" id="A0A2N0ZLD6"/>
<evidence type="ECO:0000313" key="2">
    <source>
        <dbReference type="EMBL" id="PKG30335.1"/>
    </source>
</evidence>
<keyword evidence="1" id="KW-0472">Membrane</keyword>
<feature type="transmembrane region" description="Helical" evidence="1">
    <location>
        <begin position="94"/>
        <end position="112"/>
    </location>
</feature>
<sequence length="152" mass="17761">MVSKEIKSMRTKQLLMLNAFMIPCLFFVLLFHAFSLKSYLPLILIGSFSLLHGVYGLTKNELTKSLIPIFEQVNSYEKAKLGVKWEKQKRRGQWWSIIIGSFLIFMSVISLSGNDISDYLDMKSLIIIFLTVWTVMNFTHWSQIREIDQQNM</sequence>
<evidence type="ECO:0000256" key="1">
    <source>
        <dbReference type="SAM" id="Phobius"/>
    </source>
</evidence>
<keyword evidence="1" id="KW-0812">Transmembrane</keyword>
<reference evidence="2 3" key="1">
    <citation type="journal article" date="2010" name="Int. J. Syst. Evol. Microbiol.">
        <title>Bacillus horneckiae sp. nov., isolated from a spacecraft-assembly clean room.</title>
        <authorList>
            <person name="Vaishampayan P."/>
            <person name="Probst A."/>
            <person name="Krishnamurthi S."/>
            <person name="Ghosh S."/>
            <person name="Osman S."/>
            <person name="McDowall A."/>
            <person name="Ruckmani A."/>
            <person name="Mayilraj S."/>
            <person name="Venkateswaran K."/>
        </authorList>
    </citation>
    <scope>NUCLEOTIDE SEQUENCE [LARGE SCALE GENOMIC DNA]</scope>
    <source>
        <strain evidence="3">1PO1SC</strain>
    </source>
</reference>
<dbReference type="EMBL" id="PISD01000008">
    <property type="protein sequence ID" value="PKG30335.1"/>
    <property type="molecule type" value="Genomic_DNA"/>
</dbReference>
<keyword evidence="3" id="KW-1185">Reference proteome</keyword>
<proteinExistence type="predicted"/>
<feature type="transmembrane region" description="Helical" evidence="1">
    <location>
        <begin position="39"/>
        <end position="57"/>
    </location>
</feature>
<feature type="transmembrane region" description="Helical" evidence="1">
    <location>
        <begin position="124"/>
        <end position="142"/>
    </location>
</feature>
<organism evidence="2 3">
    <name type="scientific">Cytobacillus horneckiae</name>
    <dbReference type="NCBI Taxonomy" id="549687"/>
    <lineage>
        <taxon>Bacteria</taxon>
        <taxon>Bacillati</taxon>
        <taxon>Bacillota</taxon>
        <taxon>Bacilli</taxon>
        <taxon>Bacillales</taxon>
        <taxon>Bacillaceae</taxon>
        <taxon>Cytobacillus</taxon>
    </lineage>
</organism>
<gene>
    <name evidence="2" type="ORF">CWS20_04905</name>
</gene>
<name>A0A2N0ZLD6_9BACI</name>
<comment type="caution">
    <text evidence="2">The sequence shown here is derived from an EMBL/GenBank/DDBJ whole genome shotgun (WGS) entry which is preliminary data.</text>
</comment>
<feature type="transmembrane region" description="Helical" evidence="1">
    <location>
        <begin position="14"/>
        <end position="33"/>
    </location>
</feature>